<gene>
    <name evidence="2" type="ORF">AMJ87_07390</name>
</gene>
<dbReference type="Proteomes" id="UP000051096">
    <property type="component" value="Unassembled WGS sequence"/>
</dbReference>
<keyword evidence="1" id="KW-1133">Transmembrane helix</keyword>
<evidence type="ECO:0000313" key="3">
    <source>
        <dbReference type="Proteomes" id="UP000051096"/>
    </source>
</evidence>
<reference evidence="2 3" key="1">
    <citation type="journal article" date="2015" name="Microbiome">
        <title>Genomic resolution of linkages in carbon, nitrogen, and sulfur cycling among widespread estuary sediment bacteria.</title>
        <authorList>
            <person name="Baker B.J."/>
            <person name="Lazar C.S."/>
            <person name="Teske A.P."/>
            <person name="Dick G.J."/>
        </authorList>
    </citation>
    <scope>NUCLEOTIDE SEQUENCE [LARGE SCALE GENOMIC DNA]</scope>
    <source>
        <strain evidence="2">SM23_60</strain>
    </source>
</reference>
<evidence type="ECO:0000313" key="2">
    <source>
        <dbReference type="EMBL" id="KPK71377.1"/>
    </source>
</evidence>
<dbReference type="EMBL" id="LJUO01000065">
    <property type="protein sequence ID" value="KPK71377.1"/>
    <property type="molecule type" value="Genomic_DNA"/>
</dbReference>
<organism evidence="2 3">
    <name type="scientific">candidate division WOR_3 bacterium SM23_60</name>
    <dbReference type="NCBI Taxonomy" id="1703780"/>
    <lineage>
        <taxon>Bacteria</taxon>
        <taxon>Bacteria division WOR-3</taxon>
    </lineage>
</organism>
<dbReference type="AlphaFoldDB" id="A0A0S8GFK2"/>
<evidence type="ECO:0000256" key="1">
    <source>
        <dbReference type="SAM" id="Phobius"/>
    </source>
</evidence>
<name>A0A0S8GFK2_UNCW3</name>
<keyword evidence="1" id="KW-0472">Membrane</keyword>
<sequence>MKWSVHPARENIAKTVVSLFFIFAFLVYVSIFFGMVFAVVGFIILFVSLHSYYFPTQYELTDTEIIVTKFFGTQRRMLNEFRMVYEGKNGILLSPFRRKTFLNQFRGIFVLVPRERVRIVEYVRKRIEAKRDEASETMKRNGTDTQ</sequence>
<keyword evidence="1" id="KW-0812">Transmembrane</keyword>
<protein>
    <submittedName>
        <fullName evidence="2">Uncharacterized protein</fullName>
    </submittedName>
</protein>
<comment type="caution">
    <text evidence="2">The sequence shown here is derived from an EMBL/GenBank/DDBJ whole genome shotgun (WGS) entry which is preliminary data.</text>
</comment>
<accession>A0A0S8GFK2</accession>
<proteinExistence type="predicted"/>
<feature type="transmembrane region" description="Helical" evidence="1">
    <location>
        <begin position="20"/>
        <end position="47"/>
    </location>
</feature>